<sequence length="909" mass="100619">MNIVPLPPVSSLAETLTRAKENAPYLKMLLEVQPELADLLASENLEAALEYCAGAGEKAENVRQKLRREKRALALTLAIGDLAGRLSLTDVITRLSDFADRALDEALADIYATRYPDAPVEGFSVIGLGKHGSRELNYSSDIDPIFLYDPDKIPVRGREEPSDASRRIGQQLVEALNARDADGYVFRVDMRLRPSPEVSPVALPVEAAISYYESSALTWEQSAYIRSRAAAGDTKLGQYFLETINPFIWRRSLDYGAIKNIGSVTAQIRDHYAAGQKFGPGYDLKRGRGGIRETEFYAQMHQLIFGGRQPVLRAPATRDALAALAEAGRIDGEKARLLSESYEYYRVIEHRLQMVNDQQTHSLPDDAEGLDRVARLHGLDNGQILLDQLAPRVDAVGKIYDDLIEPEDDRRLPIDEEKLTAVLVDKNLLESGAFLIAIRRWRSGKVTALRSNAAQESFEEILPDLVDAIATAPNPAQALARLDSLIEKLPTAINFFRILEARPALLEMLGNILSHAPVLANALARRAELFDGLIDATALDLPPSVEELAEQFARTETGDDYQILLDRVRARVGEKRFALGVQLIEGRHDALEISAGYARVAEAAIQVLANATIAEFQATHGRVPGCALLILALGRLGGEALTHASDLDLIFLFTGDHSAESDGARPLGATQYYNRLTARIVTALSVPTAAGPLYEVDTRLRPSGTQGPLAVTFESFRKYQRESAWTWEHMALSRARPVYGSTEDRTQLKDEICSILKTEREPEVLRKAVRKMRLDIVEHKPPKGPLDTKMMEGGLVDWEFIIHFLQLKTGDALYPQLGKAVRALVAQGHLGEDMVAAYELMARLLVALRLMSPDCDFPPETSRALIAKAAGQENWDALLDGYDRARQCVIDEWNRHLRPDPDEILGDII</sequence>
<dbReference type="PANTHER" id="PTHR30621">
    <property type="entry name" value="GLUTAMINE SYNTHETASE ADENYLYLTRANSFERASE"/>
    <property type="match status" value="1"/>
</dbReference>
<dbReference type="InterPro" id="IPR005190">
    <property type="entry name" value="GlnE_rpt_dom"/>
</dbReference>
<keyword evidence="1 9" id="KW-0808">Transferase</keyword>
<dbReference type="EC" id="2.7.7.89" evidence="9"/>
<evidence type="ECO:0000256" key="5">
    <source>
        <dbReference type="ARBA" id="ARBA00022842"/>
    </source>
</evidence>
<name>A0ABX2N6B9_9SPHN</name>
<dbReference type="SUPFAM" id="SSF81301">
    <property type="entry name" value="Nucleotidyltransferase"/>
    <property type="match status" value="2"/>
</dbReference>
<evidence type="ECO:0000313" key="9">
    <source>
        <dbReference type="EMBL" id="NVD29234.1"/>
    </source>
</evidence>
<dbReference type="NCBIfam" id="NF010706">
    <property type="entry name" value="PRK14108.1"/>
    <property type="match status" value="1"/>
</dbReference>
<dbReference type="CDD" id="cd05401">
    <property type="entry name" value="NT_GlnE_GlnD_like"/>
    <property type="match status" value="2"/>
</dbReference>
<dbReference type="Pfam" id="PF03710">
    <property type="entry name" value="GlnE"/>
    <property type="match status" value="2"/>
</dbReference>
<evidence type="ECO:0000256" key="1">
    <source>
        <dbReference type="ARBA" id="ARBA00022679"/>
    </source>
</evidence>
<dbReference type="RefSeq" id="WP_176280683.1">
    <property type="nucleotide sequence ID" value="NZ_JABWMH010000005.1"/>
</dbReference>
<feature type="domain" description="PII-uridylyltransferase/Glutamine-synthetase adenylyltransferase" evidence="8">
    <location>
        <begin position="267"/>
        <end position="401"/>
    </location>
</feature>
<keyword evidence="6" id="KW-0511">Multifunctional enzyme</keyword>
<evidence type="ECO:0000259" key="8">
    <source>
        <dbReference type="Pfam" id="PF08335"/>
    </source>
</evidence>
<keyword evidence="4" id="KW-0067">ATP-binding</keyword>
<evidence type="ECO:0000256" key="3">
    <source>
        <dbReference type="ARBA" id="ARBA00022741"/>
    </source>
</evidence>
<dbReference type="Gene3D" id="3.30.460.10">
    <property type="entry name" value="Beta Polymerase, domain 2"/>
    <property type="match status" value="2"/>
</dbReference>
<comment type="caution">
    <text evidence="9">The sequence shown here is derived from an EMBL/GenBank/DDBJ whole genome shotgun (WGS) entry which is preliminary data.</text>
</comment>
<proteinExistence type="predicted"/>
<dbReference type="GO" id="GO:0047388">
    <property type="term" value="F:[glutamine synthetase]-adenylyl-L-tyrosine phosphorylase activity"/>
    <property type="evidence" value="ECO:0007669"/>
    <property type="project" value="UniProtKB-EC"/>
</dbReference>
<dbReference type="PANTHER" id="PTHR30621:SF0">
    <property type="entry name" value="BIFUNCTIONAL GLUTAMINE SYNTHETASE ADENYLYLTRANSFERASE_ADENYLYL-REMOVING ENZYME"/>
    <property type="match status" value="1"/>
</dbReference>
<dbReference type="InterPro" id="IPR013546">
    <property type="entry name" value="PII_UdlTrfase/GS_AdlTrfase"/>
</dbReference>
<evidence type="ECO:0000256" key="2">
    <source>
        <dbReference type="ARBA" id="ARBA00022695"/>
    </source>
</evidence>
<dbReference type="Pfam" id="PF08335">
    <property type="entry name" value="GlnD_UR_UTase"/>
    <property type="match status" value="1"/>
</dbReference>
<reference evidence="9 10" key="1">
    <citation type="submission" date="2020-06" db="EMBL/GenBank/DDBJ databases">
        <authorList>
            <person name="Kim S.-J."/>
            <person name="Park S.-J."/>
        </authorList>
    </citation>
    <scope>NUCLEOTIDE SEQUENCE [LARGE SCALE GENOMIC DNA]</scope>
    <source>
        <strain evidence="9 10">SW-151</strain>
    </source>
</reference>
<keyword evidence="5" id="KW-0460">Magnesium</keyword>
<organism evidence="9 10">
    <name type="scientific">Parasphingorhabdus flavimaris</name>
    <dbReference type="NCBI Taxonomy" id="266812"/>
    <lineage>
        <taxon>Bacteria</taxon>
        <taxon>Pseudomonadati</taxon>
        <taxon>Pseudomonadota</taxon>
        <taxon>Alphaproteobacteria</taxon>
        <taxon>Sphingomonadales</taxon>
        <taxon>Sphingomonadaceae</taxon>
        <taxon>Parasphingorhabdus</taxon>
    </lineage>
</organism>
<keyword evidence="3" id="KW-0547">Nucleotide-binding</keyword>
<dbReference type="Proteomes" id="UP000652427">
    <property type="component" value="Unassembled WGS sequence"/>
</dbReference>
<evidence type="ECO:0000313" key="10">
    <source>
        <dbReference type="Proteomes" id="UP000652427"/>
    </source>
</evidence>
<dbReference type="NCBIfam" id="NF008292">
    <property type="entry name" value="PRK11072.1"/>
    <property type="match status" value="1"/>
</dbReference>
<dbReference type="InterPro" id="IPR043519">
    <property type="entry name" value="NT_sf"/>
</dbReference>
<dbReference type="Gene3D" id="1.20.120.1510">
    <property type="match status" value="1"/>
</dbReference>
<feature type="domain" description="Glutamate-ammonia ligase adenylyltransferase repeated" evidence="7">
    <location>
        <begin position="36"/>
        <end position="242"/>
    </location>
</feature>
<gene>
    <name evidence="9" type="ORF">HUO14_15145</name>
</gene>
<dbReference type="SUPFAM" id="SSF81593">
    <property type="entry name" value="Nucleotidyltransferase substrate binding subunit/domain"/>
    <property type="match status" value="2"/>
</dbReference>
<evidence type="ECO:0000256" key="4">
    <source>
        <dbReference type="ARBA" id="ARBA00022840"/>
    </source>
</evidence>
<evidence type="ECO:0000259" key="7">
    <source>
        <dbReference type="Pfam" id="PF03710"/>
    </source>
</evidence>
<keyword evidence="2 9" id="KW-0548">Nucleotidyltransferase</keyword>
<dbReference type="EMBL" id="JABWMH010000005">
    <property type="protein sequence ID" value="NVD29234.1"/>
    <property type="molecule type" value="Genomic_DNA"/>
</dbReference>
<feature type="domain" description="Glutamate-ammonia ligase adenylyltransferase repeated" evidence="7">
    <location>
        <begin position="507"/>
        <end position="747"/>
    </location>
</feature>
<dbReference type="InterPro" id="IPR023057">
    <property type="entry name" value="GlnE"/>
</dbReference>
<accession>A0ABX2N6B9</accession>
<protein>
    <submittedName>
        <fullName evidence="9">Bifunctional [glutamine synthetase] adenylyltransferase/[glutamine synthetase]-adenylyl-L-tyrosine phosphorylase</fullName>
        <ecNumber evidence="9">2.7.7.89</ecNumber>
    </submittedName>
</protein>
<keyword evidence="10" id="KW-1185">Reference proteome</keyword>
<evidence type="ECO:0000256" key="6">
    <source>
        <dbReference type="ARBA" id="ARBA00023268"/>
    </source>
</evidence>
<dbReference type="Gene3D" id="1.20.120.330">
    <property type="entry name" value="Nucleotidyltransferases domain 2"/>
    <property type="match status" value="2"/>
</dbReference>